<dbReference type="AlphaFoldDB" id="A0AAV7PUT4"/>
<keyword evidence="2" id="KW-1185">Reference proteome</keyword>
<reference evidence="1" key="1">
    <citation type="journal article" date="2022" name="bioRxiv">
        <title>Sequencing and chromosome-scale assembly of the giantPleurodeles waltlgenome.</title>
        <authorList>
            <person name="Brown T."/>
            <person name="Elewa A."/>
            <person name="Iarovenko S."/>
            <person name="Subramanian E."/>
            <person name="Araus A.J."/>
            <person name="Petzold A."/>
            <person name="Susuki M."/>
            <person name="Suzuki K.-i.T."/>
            <person name="Hayashi T."/>
            <person name="Toyoda A."/>
            <person name="Oliveira C."/>
            <person name="Osipova E."/>
            <person name="Leigh N.D."/>
            <person name="Simon A."/>
            <person name="Yun M.H."/>
        </authorList>
    </citation>
    <scope>NUCLEOTIDE SEQUENCE</scope>
    <source>
        <strain evidence="1">20211129_DDA</strain>
        <tissue evidence="1">Liver</tissue>
    </source>
</reference>
<evidence type="ECO:0000313" key="1">
    <source>
        <dbReference type="EMBL" id="KAJ1131141.1"/>
    </source>
</evidence>
<name>A0AAV7PUT4_PLEWA</name>
<gene>
    <name evidence="1" type="ORF">NDU88_009484</name>
</gene>
<comment type="caution">
    <text evidence="1">The sequence shown here is derived from an EMBL/GenBank/DDBJ whole genome shotgun (WGS) entry which is preliminary data.</text>
</comment>
<evidence type="ECO:0000313" key="2">
    <source>
        <dbReference type="Proteomes" id="UP001066276"/>
    </source>
</evidence>
<sequence>MEALNRSSSTDLDAANAQEVNEHLYIMTEAPAQERASEHVQLVDTLQIKKTASVDLQVGTHTTRFILDSGATCNTMCTSEYKKMKNKHPLSPSTVDVFTWSAKQPVVNMGKFMEMLTYNGTYVGEEVHVLR</sequence>
<organism evidence="1 2">
    <name type="scientific">Pleurodeles waltl</name>
    <name type="common">Iberian ribbed newt</name>
    <dbReference type="NCBI Taxonomy" id="8319"/>
    <lineage>
        <taxon>Eukaryota</taxon>
        <taxon>Metazoa</taxon>
        <taxon>Chordata</taxon>
        <taxon>Craniata</taxon>
        <taxon>Vertebrata</taxon>
        <taxon>Euteleostomi</taxon>
        <taxon>Amphibia</taxon>
        <taxon>Batrachia</taxon>
        <taxon>Caudata</taxon>
        <taxon>Salamandroidea</taxon>
        <taxon>Salamandridae</taxon>
        <taxon>Pleurodelinae</taxon>
        <taxon>Pleurodeles</taxon>
    </lineage>
</organism>
<dbReference type="EMBL" id="JANPWB010000011">
    <property type="protein sequence ID" value="KAJ1131141.1"/>
    <property type="molecule type" value="Genomic_DNA"/>
</dbReference>
<dbReference type="Proteomes" id="UP001066276">
    <property type="component" value="Chromosome 7"/>
</dbReference>
<accession>A0AAV7PUT4</accession>
<protein>
    <submittedName>
        <fullName evidence="1">Uncharacterized protein</fullName>
    </submittedName>
</protein>
<proteinExistence type="predicted"/>